<gene>
    <name evidence="5" type="ORF">ET33_05980</name>
</gene>
<dbReference type="OrthoDB" id="9784962at2"/>
<dbReference type="SUPFAM" id="SSF47413">
    <property type="entry name" value="lambda repressor-like DNA-binding domains"/>
    <property type="match status" value="1"/>
</dbReference>
<evidence type="ECO:0000256" key="3">
    <source>
        <dbReference type="ARBA" id="ARBA00023163"/>
    </source>
</evidence>
<dbReference type="eggNOG" id="COG1609">
    <property type="taxonomic scope" value="Bacteria"/>
</dbReference>
<dbReference type="GO" id="GO:0003700">
    <property type="term" value="F:DNA-binding transcription factor activity"/>
    <property type="evidence" value="ECO:0007669"/>
    <property type="project" value="TreeGrafter"/>
</dbReference>
<dbReference type="InterPro" id="IPR028082">
    <property type="entry name" value="Peripla_BP_I"/>
</dbReference>
<dbReference type="EMBL" id="JNVM01000013">
    <property type="protein sequence ID" value="KEQ24910.1"/>
    <property type="molecule type" value="Genomic_DNA"/>
</dbReference>
<dbReference type="PRINTS" id="PR00036">
    <property type="entry name" value="HTHLACI"/>
</dbReference>
<dbReference type="AlphaFoldDB" id="A0A081P2I7"/>
<proteinExistence type="predicted"/>
<dbReference type="SMART" id="SM00354">
    <property type="entry name" value="HTH_LACI"/>
    <property type="match status" value="1"/>
</dbReference>
<evidence type="ECO:0000313" key="5">
    <source>
        <dbReference type="EMBL" id="KEQ24910.1"/>
    </source>
</evidence>
<dbReference type="CDD" id="cd01392">
    <property type="entry name" value="HTH_LacI"/>
    <property type="match status" value="1"/>
</dbReference>
<sequence length="339" mass="38130">MATIKDVAKIAGVSISTISRVLNTPDKVSKDKRERVLRAIEQLKYHPNALARGLIHKKTKTLGILIPDISNYYYAEMFRGMEDAAQEFGHNIIICNTDKDKQRMISALRSMKEKQIDGFVFTSEPVYPDYYDIFNQLGLPVVLASTQSLEYAIPSVKIDDEQAGFDAGQYLIDCGHRRIAMISGPHLDPIAGMSRLQGFMRAMRTNELDFDSDRCVEFGNYRYDDGYAAMERLWTKNPELTAVFAASDEMALGAIYFLYRSGIRVPDEVSILGMDNTRIACMSLPRLTTVAQPIYEIGYKAVRTLQEVLDGAGPATLRTYLPHQIVARDTVKNVNAEIF</sequence>
<dbReference type="InterPro" id="IPR000843">
    <property type="entry name" value="HTH_LacI"/>
</dbReference>
<evidence type="ECO:0000313" key="6">
    <source>
        <dbReference type="Proteomes" id="UP000028123"/>
    </source>
</evidence>
<name>A0A081P2I7_9BACL</name>
<dbReference type="PROSITE" id="PS00356">
    <property type="entry name" value="HTH_LACI_1"/>
    <property type="match status" value="1"/>
</dbReference>
<dbReference type="Pfam" id="PF00532">
    <property type="entry name" value="Peripla_BP_1"/>
    <property type="match status" value="1"/>
</dbReference>
<keyword evidence="2" id="KW-0238">DNA-binding</keyword>
<comment type="caution">
    <text evidence="5">The sequence shown here is derived from an EMBL/GenBank/DDBJ whole genome shotgun (WGS) entry which is preliminary data.</text>
</comment>
<protein>
    <submittedName>
        <fullName evidence="5">Catabolite control protein A</fullName>
    </submittedName>
</protein>
<feature type="domain" description="HTH lacI-type" evidence="4">
    <location>
        <begin position="2"/>
        <end position="56"/>
    </location>
</feature>
<dbReference type="PANTHER" id="PTHR30146:SF149">
    <property type="entry name" value="HTH-TYPE TRANSCRIPTIONAL REGULATOR EBGR"/>
    <property type="match status" value="1"/>
</dbReference>
<keyword evidence="1" id="KW-0805">Transcription regulation</keyword>
<dbReference type="RefSeq" id="WP_036684046.1">
    <property type="nucleotide sequence ID" value="NZ_JNVM01000013.1"/>
</dbReference>
<dbReference type="PROSITE" id="PS50932">
    <property type="entry name" value="HTH_LACI_2"/>
    <property type="match status" value="1"/>
</dbReference>
<dbReference type="Proteomes" id="UP000028123">
    <property type="component" value="Unassembled WGS sequence"/>
</dbReference>
<dbReference type="InterPro" id="IPR010982">
    <property type="entry name" value="Lambda_DNA-bd_dom_sf"/>
</dbReference>
<dbReference type="SUPFAM" id="SSF53822">
    <property type="entry name" value="Periplasmic binding protein-like I"/>
    <property type="match status" value="1"/>
</dbReference>
<evidence type="ECO:0000259" key="4">
    <source>
        <dbReference type="PROSITE" id="PS50932"/>
    </source>
</evidence>
<dbReference type="Pfam" id="PF00356">
    <property type="entry name" value="LacI"/>
    <property type="match status" value="1"/>
</dbReference>
<evidence type="ECO:0000256" key="1">
    <source>
        <dbReference type="ARBA" id="ARBA00023015"/>
    </source>
</evidence>
<accession>A0A081P2I7</accession>
<keyword evidence="6" id="KW-1185">Reference proteome</keyword>
<dbReference type="GO" id="GO:0000976">
    <property type="term" value="F:transcription cis-regulatory region binding"/>
    <property type="evidence" value="ECO:0007669"/>
    <property type="project" value="TreeGrafter"/>
</dbReference>
<dbReference type="InterPro" id="IPR001761">
    <property type="entry name" value="Peripla_BP/Lac1_sug-bd_dom"/>
</dbReference>
<reference evidence="5 6" key="1">
    <citation type="submission" date="2014-06" db="EMBL/GenBank/DDBJ databases">
        <title>Draft genome sequence of Paenibacillus sp. MSt1.</title>
        <authorList>
            <person name="Aw Y.K."/>
            <person name="Ong K.S."/>
            <person name="Gan H.M."/>
            <person name="Lee S.M."/>
        </authorList>
    </citation>
    <scope>NUCLEOTIDE SEQUENCE [LARGE SCALE GENOMIC DNA]</scope>
    <source>
        <strain evidence="5 6">MSt1</strain>
    </source>
</reference>
<dbReference type="Gene3D" id="3.40.50.2300">
    <property type="match status" value="2"/>
</dbReference>
<dbReference type="PANTHER" id="PTHR30146">
    <property type="entry name" value="LACI-RELATED TRANSCRIPTIONAL REPRESSOR"/>
    <property type="match status" value="1"/>
</dbReference>
<keyword evidence="3" id="KW-0804">Transcription</keyword>
<organism evidence="5 6">
    <name type="scientific">Paenibacillus tyrfis</name>
    <dbReference type="NCBI Taxonomy" id="1501230"/>
    <lineage>
        <taxon>Bacteria</taxon>
        <taxon>Bacillati</taxon>
        <taxon>Bacillota</taxon>
        <taxon>Bacilli</taxon>
        <taxon>Bacillales</taxon>
        <taxon>Paenibacillaceae</taxon>
        <taxon>Paenibacillus</taxon>
    </lineage>
</organism>
<evidence type="ECO:0000256" key="2">
    <source>
        <dbReference type="ARBA" id="ARBA00023125"/>
    </source>
</evidence>
<dbReference type="CDD" id="cd19975">
    <property type="entry name" value="PBP1_CcpA-like"/>
    <property type="match status" value="1"/>
</dbReference>
<dbReference type="Gene3D" id="1.10.260.40">
    <property type="entry name" value="lambda repressor-like DNA-binding domains"/>
    <property type="match status" value="1"/>
</dbReference>